<evidence type="ECO:0000313" key="2">
    <source>
        <dbReference type="EMBL" id="VVN70948.1"/>
    </source>
</evidence>
<accession>A0A5E6ZWV5</accession>
<gene>
    <name evidence="2" type="ORF">PS710_00422</name>
</gene>
<dbReference type="PANTHER" id="PTHR12110:SF48">
    <property type="entry name" value="BLL3656 PROTEIN"/>
    <property type="match status" value="1"/>
</dbReference>
<dbReference type="InterPro" id="IPR036237">
    <property type="entry name" value="Xyl_isomerase-like_sf"/>
</dbReference>
<dbReference type="Gene3D" id="3.20.20.150">
    <property type="entry name" value="Divalent-metal-dependent TIM barrel enzymes"/>
    <property type="match status" value="1"/>
</dbReference>
<dbReference type="Pfam" id="PF01261">
    <property type="entry name" value="AP_endonuc_2"/>
    <property type="match status" value="1"/>
</dbReference>
<dbReference type="AlphaFoldDB" id="A0A5E6ZWV5"/>
<sequence>MSGIGVAHLTALELDPFEFVLQSARAGFSSVGLRLHPAMAGGVFYPLKVGSDAQGRLKTLLKEEGVHVQDIEFVELKPDIDIMGLTGLLETGADLGARSLTVSGDDDDAVRLTEHFAALCELAAGFGIRVDLEFMRWRAIGNLEQAERIVTGARQPNAGILIDALHLHRSGGSACALGQVASTLFSSVQLCDAPAQSPPEEGIILEARAGRLPPGAGGLPLGDLMKVLPADIAISIEMPSPRIASVERLELACRSTRAWLTSNGR</sequence>
<reference evidence="2 3" key="1">
    <citation type="submission" date="2019-09" db="EMBL/GenBank/DDBJ databases">
        <authorList>
            <person name="Chandra G."/>
            <person name="Truman W A."/>
        </authorList>
    </citation>
    <scope>NUCLEOTIDE SEQUENCE [LARGE SCALE GENOMIC DNA]</scope>
    <source>
        <strain evidence="2">PS710</strain>
    </source>
</reference>
<dbReference type="InterPro" id="IPR050312">
    <property type="entry name" value="IolE/XylAMocC-like"/>
</dbReference>
<organism evidence="2 3">
    <name type="scientific">Pseudomonas fluorescens</name>
    <dbReference type="NCBI Taxonomy" id="294"/>
    <lineage>
        <taxon>Bacteria</taxon>
        <taxon>Pseudomonadati</taxon>
        <taxon>Pseudomonadota</taxon>
        <taxon>Gammaproteobacteria</taxon>
        <taxon>Pseudomonadales</taxon>
        <taxon>Pseudomonadaceae</taxon>
        <taxon>Pseudomonas</taxon>
    </lineage>
</organism>
<dbReference type="Proteomes" id="UP000381093">
    <property type="component" value="Unassembled WGS sequence"/>
</dbReference>
<feature type="domain" description="Xylose isomerase-like TIM barrel" evidence="1">
    <location>
        <begin position="24"/>
        <end position="248"/>
    </location>
</feature>
<dbReference type="RefSeq" id="WP_150762960.1">
    <property type="nucleotide sequence ID" value="NZ_CABVHW010000001.1"/>
</dbReference>
<proteinExistence type="predicted"/>
<evidence type="ECO:0000313" key="3">
    <source>
        <dbReference type="Proteomes" id="UP000381093"/>
    </source>
</evidence>
<protein>
    <recommendedName>
        <fullName evidence="1">Xylose isomerase-like TIM barrel domain-containing protein</fullName>
    </recommendedName>
</protein>
<dbReference type="EMBL" id="CABVHW010000001">
    <property type="protein sequence ID" value="VVN70948.1"/>
    <property type="molecule type" value="Genomic_DNA"/>
</dbReference>
<dbReference type="PANTHER" id="PTHR12110">
    <property type="entry name" value="HYDROXYPYRUVATE ISOMERASE"/>
    <property type="match status" value="1"/>
</dbReference>
<dbReference type="SUPFAM" id="SSF51658">
    <property type="entry name" value="Xylose isomerase-like"/>
    <property type="match status" value="1"/>
</dbReference>
<dbReference type="InterPro" id="IPR013022">
    <property type="entry name" value="Xyl_isomerase-like_TIM-brl"/>
</dbReference>
<evidence type="ECO:0000259" key="1">
    <source>
        <dbReference type="Pfam" id="PF01261"/>
    </source>
</evidence>
<name>A0A5E6ZWV5_PSEFL</name>